<accession>A0A2J6SJ25</accession>
<gene>
    <name evidence="2" type="ORF">K444DRAFT_622119</name>
</gene>
<evidence type="ECO:0000256" key="1">
    <source>
        <dbReference type="SAM" id="MobiDB-lite"/>
    </source>
</evidence>
<protein>
    <submittedName>
        <fullName evidence="2">Uncharacterized protein</fullName>
    </submittedName>
</protein>
<sequence>MCLAVNPTPSLTAAVYLSDVYPLPLNRPLAMPGSPQGNQAGGGEPPERRTTFRSPTFDSFRRRGTGTSTRSNKEREKWPFQEHFSCYEGLTWEALRGYLERKWPGIRLAERRELDQWLFEIPERLTDGDRDNIAALRDINTGGRRRQRTP</sequence>
<dbReference type="AlphaFoldDB" id="A0A2J6SJ25"/>
<feature type="non-terminal residue" evidence="2">
    <location>
        <position position="150"/>
    </location>
</feature>
<dbReference type="EMBL" id="KZ613913">
    <property type="protein sequence ID" value="PMD50758.1"/>
    <property type="molecule type" value="Genomic_DNA"/>
</dbReference>
<feature type="region of interest" description="Disordered" evidence="1">
    <location>
        <begin position="28"/>
        <end position="75"/>
    </location>
</feature>
<proteinExistence type="predicted"/>
<reference evidence="2 3" key="1">
    <citation type="submission" date="2016-04" db="EMBL/GenBank/DDBJ databases">
        <title>A degradative enzymes factory behind the ericoid mycorrhizal symbiosis.</title>
        <authorList>
            <consortium name="DOE Joint Genome Institute"/>
            <person name="Martino E."/>
            <person name="Morin E."/>
            <person name="Grelet G."/>
            <person name="Kuo A."/>
            <person name="Kohler A."/>
            <person name="Daghino S."/>
            <person name="Barry K."/>
            <person name="Choi C."/>
            <person name="Cichocki N."/>
            <person name="Clum A."/>
            <person name="Copeland A."/>
            <person name="Hainaut M."/>
            <person name="Haridas S."/>
            <person name="Labutti K."/>
            <person name="Lindquist E."/>
            <person name="Lipzen A."/>
            <person name="Khouja H.-R."/>
            <person name="Murat C."/>
            <person name="Ohm R."/>
            <person name="Olson A."/>
            <person name="Spatafora J."/>
            <person name="Veneault-Fourrey C."/>
            <person name="Henrissat B."/>
            <person name="Grigoriev I."/>
            <person name="Martin F."/>
            <person name="Perotto S."/>
        </authorList>
    </citation>
    <scope>NUCLEOTIDE SEQUENCE [LARGE SCALE GENOMIC DNA]</scope>
    <source>
        <strain evidence="2 3">E</strain>
    </source>
</reference>
<dbReference type="InParanoid" id="A0A2J6SJ25"/>
<dbReference type="GeneID" id="36590114"/>
<dbReference type="OrthoDB" id="4762165at2759"/>
<dbReference type="RefSeq" id="XP_024727662.1">
    <property type="nucleotide sequence ID" value="XM_024882037.1"/>
</dbReference>
<evidence type="ECO:0000313" key="3">
    <source>
        <dbReference type="Proteomes" id="UP000235371"/>
    </source>
</evidence>
<evidence type="ECO:0000313" key="2">
    <source>
        <dbReference type="EMBL" id="PMD50758.1"/>
    </source>
</evidence>
<keyword evidence="3" id="KW-1185">Reference proteome</keyword>
<name>A0A2J6SJ25_9HELO</name>
<organism evidence="2 3">
    <name type="scientific">Hyaloscypha bicolor E</name>
    <dbReference type="NCBI Taxonomy" id="1095630"/>
    <lineage>
        <taxon>Eukaryota</taxon>
        <taxon>Fungi</taxon>
        <taxon>Dikarya</taxon>
        <taxon>Ascomycota</taxon>
        <taxon>Pezizomycotina</taxon>
        <taxon>Leotiomycetes</taxon>
        <taxon>Helotiales</taxon>
        <taxon>Hyaloscyphaceae</taxon>
        <taxon>Hyaloscypha</taxon>
        <taxon>Hyaloscypha bicolor</taxon>
    </lineage>
</organism>
<dbReference type="Proteomes" id="UP000235371">
    <property type="component" value="Unassembled WGS sequence"/>
</dbReference>